<comment type="caution">
    <text evidence="1">The sequence shown here is derived from an EMBL/GenBank/DDBJ whole genome shotgun (WGS) entry which is preliminary data.</text>
</comment>
<evidence type="ECO:0000313" key="2">
    <source>
        <dbReference type="Proteomes" id="UP001373196"/>
    </source>
</evidence>
<reference evidence="1" key="1">
    <citation type="submission" date="2024-03" db="EMBL/GenBank/DDBJ databases">
        <authorList>
            <person name="Plomp N."/>
            <person name="Harmsen H.J."/>
        </authorList>
    </citation>
    <scope>NUCLEOTIDE SEQUENCE</scope>
    <source>
        <strain evidence="1">HTF-128</strain>
    </source>
</reference>
<evidence type="ECO:0008006" key="3">
    <source>
        <dbReference type="Google" id="ProtNLM"/>
    </source>
</evidence>
<protein>
    <recommendedName>
        <fullName evidence="3">Replicative helicase inhibitor G39P N-terminal domain-containing protein</fullName>
    </recommendedName>
</protein>
<accession>A0AB35Y903</accession>
<gene>
    <name evidence="1" type="ORF">WF834_13345</name>
</gene>
<organism evidence="1 2">
    <name type="scientific">Faecalibacterium wellingii</name>
    <dbReference type="NCBI Taxonomy" id="2929491"/>
    <lineage>
        <taxon>Bacteria</taxon>
        <taxon>Bacillati</taxon>
        <taxon>Bacillota</taxon>
        <taxon>Clostridia</taxon>
        <taxon>Eubacteriales</taxon>
        <taxon>Oscillospiraceae</taxon>
        <taxon>Faecalibacterium</taxon>
    </lineage>
</organism>
<sequence>MTIEKLKELLQIRVDYFEQHLTDEAMTAQLKAYTANLGTVPDEVAEPAFWAAIGKCRYPKQFLVDWQDAVREIMRKRLPSDAALWSETMDAAHRISDCYAVHANGGYAGEAKGERLEAARQIFDGLPAMVQRWAGSPRELCDLVNHNTKSELNKFTRPGFNRMLANASLQEFRQPEAVPQLKQNIAPAAQIGPGSKTA</sequence>
<dbReference type="AlphaFoldDB" id="A0AB35Y903"/>
<evidence type="ECO:0000313" key="1">
    <source>
        <dbReference type="EMBL" id="MEJ5197132.1"/>
    </source>
</evidence>
<dbReference type="EMBL" id="JBBFGL010000018">
    <property type="protein sequence ID" value="MEJ5197132.1"/>
    <property type="molecule type" value="Genomic_DNA"/>
</dbReference>
<proteinExistence type="predicted"/>
<dbReference type="Proteomes" id="UP001373196">
    <property type="component" value="Unassembled WGS sequence"/>
</dbReference>
<name>A0AB35Y903_9FIRM</name>
<dbReference type="RefSeq" id="WP_339396277.1">
    <property type="nucleotide sequence ID" value="NZ_JBBFGL010000018.1"/>
</dbReference>